<evidence type="ECO:0000313" key="3">
    <source>
        <dbReference type="Proteomes" id="UP000007350"/>
    </source>
</evidence>
<organism evidence="2 3">
    <name type="scientific">Trypanosoma cruzi marinkellei</name>
    <dbReference type="NCBI Taxonomy" id="85056"/>
    <lineage>
        <taxon>Eukaryota</taxon>
        <taxon>Discoba</taxon>
        <taxon>Euglenozoa</taxon>
        <taxon>Kinetoplastea</taxon>
        <taxon>Metakinetoplastina</taxon>
        <taxon>Trypanosomatida</taxon>
        <taxon>Trypanosomatidae</taxon>
        <taxon>Trypanosoma</taxon>
        <taxon>Schizotrypanum</taxon>
    </lineage>
</organism>
<keyword evidence="3" id="KW-1185">Reference proteome</keyword>
<feature type="region of interest" description="Disordered" evidence="1">
    <location>
        <begin position="1"/>
        <end position="263"/>
    </location>
</feature>
<sequence length="282" mass="27926">MAPVTHVPSGDSHSSSAPLQTASPPSVDSSGSKHSTGTSEGNSDPATFSGSGGGEVSGTVDGTQQEGGRSLASGPQTPGGGTDSNVSPAALKDAEGTDSSSTPPPANQTKRAKLTEKGEEATAVLTKNEELEGNPKATSEKEQRSAANDVSVQQPEEIQNNTESAGETPKGGGAPIAGKRRDGTSDGYGESIPPSLPADSGAANKGTEEEIPREDSAADGAVTEAAQQGETGDGNRTGKTPDEAAAAKNATRTPDDSDGSTAVSRTTPLLLLFVACAAAAAV</sequence>
<dbReference type="Proteomes" id="UP000007350">
    <property type="component" value="Unassembled WGS sequence"/>
</dbReference>
<comment type="caution">
    <text evidence="2">The sequence shown here is derived from an EMBL/GenBank/DDBJ whole genome shotgun (WGS) entry which is preliminary data.</text>
</comment>
<name>K2NGU4_TRYCR</name>
<evidence type="ECO:0000313" key="2">
    <source>
        <dbReference type="EMBL" id="EKF28187.1"/>
    </source>
</evidence>
<feature type="compositionally biased region" description="Polar residues" evidence="1">
    <location>
        <begin position="145"/>
        <end position="165"/>
    </location>
</feature>
<feature type="compositionally biased region" description="Basic and acidic residues" evidence="1">
    <location>
        <begin position="206"/>
        <end position="216"/>
    </location>
</feature>
<dbReference type="AlphaFoldDB" id="K2NGU4"/>
<accession>K2NGU4</accession>
<reference evidence="2 3" key="1">
    <citation type="journal article" date="2012" name="BMC Genomics">
        <title>Comparative genomic analysis of human infective Trypanosoma cruzi lineages with the bat-restricted subspecies T. cruzi marinkellei.</title>
        <authorList>
            <person name="Franzen O."/>
            <person name="Talavera-Lopez C."/>
            <person name="Ochaya S."/>
            <person name="Butler C.E."/>
            <person name="Messenger L.A."/>
            <person name="Lewis M.D."/>
            <person name="Llewellyn M.S."/>
            <person name="Marinkelle C.J."/>
            <person name="Tyler K.M."/>
            <person name="Miles M.A."/>
            <person name="Andersson B."/>
        </authorList>
    </citation>
    <scope>NUCLEOTIDE SEQUENCE [LARGE SCALE GENOMIC DNA]</scope>
    <source>
        <strain evidence="2 3">B7</strain>
    </source>
</reference>
<evidence type="ECO:0000256" key="1">
    <source>
        <dbReference type="SAM" id="MobiDB-lite"/>
    </source>
</evidence>
<dbReference type="EMBL" id="AHKC01016504">
    <property type="protein sequence ID" value="EKF28187.1"/>
    <property type="molecule type" value="Genomic_DNA"/>
</dbReference>
<feature type="non-terminal residue" evidence="2">
    <location>
        <position position="282"/>
    </location>
</feature>
<protein>
    <submittedName>
        <fullName evidence="2">Mucin-associated surface protein (MASP), putative</fullName>
    </submittedName>
</protein>
<gene>
    <name evidence="2" type="ORF">MOQ_008074</name>
</gene>
<proteinExistence type="predicted"/>
<feature type="compositionally biased region" description="Polar residues" evidence="1">
    <location>
        <begin position="11"/>
        <end position="48"/>
    </location>
</feature>